<comment type="caution">
    <text evidence="1">The sequence shown here is derived from an EMBL/GenBank/DDBJ whole genome shotgun (WGS) entry which is preliminary data.</text>
</comment>
<accession>A0A833QRD5</accession>
<evidence type="ECO:0008006" key="3">
    <source>
        <dbReference type="Google" id="ProtNLM"/>
    </source>
</evidence>
<sequence>MVIELQNNCATAGGTVGAVRPERCLHRLANVFSRVLELPLSAGAAVTVLNFADFYCFFASSTGLTDGQVQPHLIRYHPGTMIKLIVGEPGMVRDDMELNRWRLRLPESTRPELTSVFCKNGILIVIVPKSWSGEN</sequence>
<name>A0A833QRD5_9POAL</name>
<dbReference type="OrthoDB" id="1922291at2759"/>
<keyword evidence="2" id="KW-1185">Reference proteome</keyword>
<evidence type="ECO:0000313" key="2">
    <source>
        <dbReference type="Proteomes" id="UP000623129"/>
    </source>
</evidence>
<dbReference type="CDD" id="cd06464">
    <property type="entry name" value="ACD_sHsps-like"/>
    <property type="match status" value="1"/>
</dbReference>
<reference evidence="1" key="1">
    <citation type="submission" date="2020-01" db="EMBL/GenBank/DDBJ databases">
        <title>Genome sequence of Kobresia littledalei, the first chromosome-level genome in the family Cyperaceae.</title>
        <authorList>
            <person name="Qu G."/>
        </authorList>
    </citation>
    <scope>NUCLEOTIDE SEQUENCE</scope>
    <source>
        <strain evidence="1">C.B.Clarke</strain>
        <tissue evidence="1">Leaf</tissue>
    </source>
</reference>
<dbReference type="AlphaFoldDB" id="A0A833QRD5"/>
<proteinExistence type="predicted"/>
<protein>
    <recommendedName>
        <fullName evidence="3">SHSP domain-containing protein</fullName>
    </recommendedName>
</protein>
<dbReference type="PANTHER" id="PTHR33879:SF3">
    <property type="entry name" value="17.6 KDA CLASS II HEAT SHOCK PROTEIN-RELATED"/>
    <property type="match status" value="1"/>
</dbReference>
<organism evidence="1 2">
    <name type="scientific">Carex littledalei</name>
    <dbReference type="NCBI Taxonomy" id="544730"/>
    <lineage>
        <taxon>Eukaryota</taxon>
        <taxon>Viridiplantae</taxon>
        <taxon>Streptophyta</taxon>
        <taxon>Embryophyta</taxon>
        <taxon>Tracheophyta</taxon>
        <taxon>Spermatophyta</taxon>
        <taxon>Magnoliopsida</taxon>
        <taxon>Liliopsida</taxon>
        <taxon>Poales</taxon>
        <taxon>Cyperaceae</taxon>
        <taxon>Cyperoideae</taxon>
        <taxon>Cariceae</taxon>
        <taxon>Carex</taxon>
        <taxon>Carex subgen. Euthyceras</taxon>
    </lineage>
</organism>
<evidence type="ECO:0000313" key="1">
    <source>
        <dbReference type="EMBL" id="KAF3326716.1"/>
    </source>
</evidence>
<dbReference type="PANTHER" id="PTHR33879">
    <property type="entry name" value="17.6 KDA CLASS II HEAT SHOCK PROTEIN-RELATED"/>
    <property type="match status" value="1"/>
</dbReference>
<gene>
    <name evidence="1" type="ORF">FCM35_KLT08346</name>
</gene>
<dbReference type="Proteomes" id="UP000623129">
    <property type="component" value="Unassembled WGS sequence"/>
</dbReference>
<dbReference type="EMBL" id="SWLB01000018">
    <property type="protein sequence ID" value="KAF3326716.1"/>
    <property type="molecule type" value="Genomic_DNA"/>
</dbReference>